<dbReference type="Gene3D" id="3.30.460.10">
    <property type="entry name" value="Beta Polymerase, domain 2"/>
    <property type="match status" value="1"/>
</dbReference>
<evidence type="ECO:0000259" key="1">
    <source>
        <dbReference type="Pfam" id="PF01909"/>
    </source>
</evidence>
<dbReference type="SUPFAM" id="SSF81301">
    <property type="entry name" value="Nucleotidyltransferase"/>
    <property type="match status" value="1"/>
</dbReference>
<keyword evidence="3" id="KW-1185">Reference proteome</keyword>
<dbReference type="CDD" id="cd05403">
    <property type="entry name" value="NT_KNTase_like"/>
    <property type="match status" value="1"/>
</dbReference>
<proteinExistence type="predicted"/>
<comment type="caution">
    <text evidence="2">The sequence shown here is derived from an EMBL/GenBank/DDBJ whole genome shotgun (WGS) entry which is preliminary data.</text>
</comment>
<protein>
    <submittedName>
        <fullName evidence="2">Nucleotidyltransferase</fullName>
    </submittedName>
</protein>
<evidence type="ECO:0000313" key="2">
    <source>
        <dbReference type="EMBL" id="MBP2291824.1"/>
    </source>
</evidence>
<gene>
    <name evidence="2" type="ORF">J2851_001573</name>
</gene>
<dbReference type="InterPro" id="IPR002934">
    <property type="entry name" value="Polymerase_NTP_transf_dom"/>
</dbReference>
<sequence>MAESRLDALLRRRAEERRKAAILRARSALDWLSGQGVDAAVIGSLARGGFKDHSDVDFLVLSCPPHLRYALETGVEAVMEDLPFDLVYLDEVKAPHRTRMLEEAVRAPDLR</sequence>
<dbReference type="RefSeq" id="WP_209765426.1">
    <property type="nucleotide sequence ID" value="NZ_JAGINP010000004.1"/>
</dbReference>
<feature type="domain" description="Polymerase nucleotidyl transferase" evidence="1">
    <location>
        <begin position="25"/>
        <end position="103"/>
    </location>
</feature>
<dbReference type="Pfam" id="PF01909">
    <property type="entry name" value="NTP_transf_2"/>
    <property type="match status" value="1"/>
</dbReference>
<reference evidence="2 3" key="1">
    <citation type="submission" date="2021-03" db="EMBL/GenBank/DDBJ databases">
        <title>Genomic Encyclopedia of Type Strains, Phase III (KMG-III): the genomes of soil and plant-associated and newly described type strains.</title>
        <authorList>
            <person name="Whitman W."/>
        </authorList>
    </citation>
    <scope>NUCLEOTIDE SEQUENCE [LARGE SCALE GENOMIC DNA]</scope>
    <source>
        <strain evidence="2 3">IMMIB AFH-6</strain>
    </source>
</reference>
<dbReference type="Proteomes" id="UP000781958">
    <property type="component" value="Unassembled WGS sequence"/>
</dbReference>
<organism evidence="2 3">
    <name type="scientific">Azospirillum rugosum</name>
    <dbReference type="NCBI Taxonomy" id="416170"/>
    <lineage>
        <taxon>Bacteria</taxon>
        <taxon>Pseudomonadati</taxon>
        <taxon>Pseudomonadota</taxon>
        <taxon>Alphaproteobacteria</taxon>
        <taxon>Rhodospirillales</taxon>
        <taxon>Azospirillaceae</taxon>
        <taxon>Azospirillum</taxon>
    </lineage>
</organism>
<accession>A0ABS4SGX9</accession>
<evidence type="ECO:0000313" key="3">
    <source>
        <dbReference type="Proteomes" id="UP000781958"/>
    </source>
</evidence>
<dbReference type="EMBL" id="JAGINP010000004">
    <property type="protein sequence ID" value="MBP2291824.1"/>
    <property type="molecule type" value="Genomic_DNA"/>
</dbReference>
<dbReference type="InterPro" id="IPR043519">
    <property type="entry name" value="NT_sf"/>
</dbReference>
<name>A0ABS4SGX9_9PROT</name>